<evidence type="ECO:0000313" key="3">
    <source>
        <dbReference type="Proteomes" id="UP001465976"/>
    </source>
</evidence>
<feature type="domain" description="Integrase core" evidence="1">
    <location>
        <begin position="1"/>
        <end position="88"/>
    </location>
</feature>
<protein>
    <recommendedName>
        <fullName evidence="1">Integrase core domain-containing protein</fullName>
    </recommendedName>
</protein>
<organism evidence="2 3">
    <name type="scientific">Marasmius crinis-equi</name>
    <dbReference type="NCBI Taxonomy" id="585013"/>
    <lineage>
        <taxon>Eukaryota</taxon>
        <taxon>Fungi</taxon>
        <taxon>Dikarya</taxon>
        <taxon>Basidiomycota</taxon>
        <taxon>Agaricomycotina</taxon>
        <taxon>Agaricomycetes</taxon>
        <taxon>Agaricomycetidae</taxon>
        <taxon>Agaricales</taxon>
        <taxon>Marasmiineae</taxon>
        <taxon>Marasmiaceae</taxon>
        <taxon>Marasmius</taxon>
    </lineage>
</organism>
<dbReference type="InterPro" id="IPR058913">
    <property type="entry name" value="Integrase_dom_put"/>
</dbReference>
<dbReference type="Pfam" id="PF24764">
    <property type="entry name" value="rva_4"/>
    <property type="match status" value="1"/>
</dbReference>
<reference evidence="2 3" key="1">
    <citation type="submission" date="2024-02" db="EMBL/GenBank/DDBJ databases">
        <title>A draft genome for the cacao thread blight pathogen Marasmius crinis-equi.</title>
        <authorList>
            <person name="Cohen S.P."/>
            <person name="Baruah I.K."/>
            <person name="Amoako-Attah I."/>
            <person name="Bukari Y."/>
            <person name="Meinhardt L.W."/>
            <person name="Bailey B.A."/>
        </authorList>
    </citation>
    <scope>NUCLEOTIDE SEQUENCE [LARGE SCALE GENOMIC DNA]</scope>
    <source>
        <strain evidence="2 3">GH-76</strain>
    </source>
</reference>
<proteinExistence type="predicted"/>
<sequence length="203" mass="23363">SVHNVRIERLWVDVRVNISSVWDTNFTDLELNCGLDINNTNHIWLLHLLFLPFINESIEFWRQSWNNHKITMKDSAARSPEDMFGFDMVIQGFRGDAVNDMTPEELEIFGVDWEALHDDDVLRAVRENYADAEDTSWIGRTGPPPPSKLNKVEVHPPPCGLSETQIAQLLHHVANLPCTTRRDDVRSLWLNGLAFARYLDPAF</sequence>
<evidence type="ECO:0000259" key="1">
    <source>
        <dbReference type="Pfam" id="PF24764"/>
    </source>
</evidence>
<name>A0ABR3EIS8_9AGAR</name>
<feature type="non-terminal residue" evidence="2">
    <location>
        <position position="1"/>
    </location>
</feature>
<keyword evidence="3" id="KW-1185">Reference proteome</keyword>
<dbReference type="EMBL" id="JBAHYK010004556">
    <property type="protein sequence ID" value="KAL0562770.1"/>
    <property type="molecule type" value="Genomic_DNA"/>
</dbReference>
<evidence type="ECO:0000313" key="2">
    <source>
        <dbReference type="EMBL" id="KAL0562770.1"/>
    </source>
</evidence>
<dbReference type="PANTHER" id="PTHR46791:SF5">
    <property type="entry name" value="CLR5 DOMAIN-CONTAINING PROTEIN-RELATED"/>
    <property type="match status" value="1"/>
</dbReference>
<gene>
    <name evidence="2" type="ORF">V5O48_019309</name>
</gene>
<comment type="caution">
    <text evidence="2">The sequence shown here is derived from an EMBL/GenBank/DDBJ whole genome shotgun (WGS) entry which is preliminary data.</text>
</comment>
<accession>A0ABR3EIS8</accession>
<dbReference type="PANTHER" id="PTHR46791">
    <property type="entry name" value="EXPRESSED PROTEIN"/>
    <property type="match status" value="1"/>
</dbReference>
<dbReference type="Proteomes" id="UP001465976">
    <property type="component" value="Unassembled WGS sequence"/>
</dbReference>